<dbReference type="InterPro" id="IPR050875">
    <property type="entry name" value="Troponin_I"/>
</dbReference>
<feature type="compositionally biased region" description="Low complexity" evidence="5">
    <location>
        <begin position="1"/>
        <end position="18"/>
    </location>
</feature>
<dbReference type="GO" id="GO:0005861">
    <property type="term" value="C:troponin complex"/>
    <property type="evidence" value="ECO:0007669"/>
    <property type="project" value="InterPro"/>
</dbReference>
<evidence type="ECO:0000256" key="3">
    <source>
        <dbReference type="ARBA" id="ARBA00023203"/>
    </source>
</evidence>
<accession>A0AAE9F8J2</accession>
<dbReference type="Proteomes" id="UP000829354">
    <property type="component" value="Chromosome V"/>
</dbReference>
<feature type="compositionally biased region" description="Basic and acidic residues" evidence="5">
    <location>
        <begin position="249"/>
        <end position="262"/>
    </location>
</feature>
<comment type="function">
    <text evidence="4">Troponin I is the inhibitory subunit of troponin, the thin filament regulatory complex which confers calcium-sensitivity to muscle actomyosin ATPase activity.</text>
</comment>
<dbReference type="Gene3D" id="1.20.5.350">
    <property type="match status" value="1"/>
</dbReference>
<gene>
    <name evidence="6" type="ORF">L5515_009350</name>
</gene>
<evidence type="ECO:0000256" key="5">
    <source>
        <dbReference type="SAM" id="MobiDB-lite"/>
    </source>
</evidence>
<dbReference type="PANTHER" id="PTHR13738">
    <property type="entry name" value="TROPONIN I"/>
    <property type="match status" value="1"/>
</dbReference>
<dbReference type="SUPFAM" id="SSF90250">
    <property type="entry name" value="Troponin coil-coiled subunits"/>
    <property type="match status" value="1"/>
</dbReference>
<dbReference type="GO" id="GO:0030172">
    <property type="term" value="F:troponin C binding"/>
    <property type="evidence" value="ECO:0007669"/>
    <property type="project" value="UniProtKB-ARBA"/>
</dbReference>
<comment type="similarity">
    <text evidence="1">Belongs to the troponin I family.</text>
</comment>
<keyword evidence="7" id="KW-1185">Reference proteome</keyword>
<dbReference type="InterPro" id="IPR001978">
    <property type="entry name" value="Troponin"/>
</dbReference>
<feature type="region of interest" description="Disordered" evidence="5">
    <location>
        <begin position="51"/>
        <end position="70"/>
    </location>
</feature>
<organism evidence="6 7">
    <name type="scientific">Caenorhabditis briggsae</name>
    <dbReference type="NCBI Taxonomy" id="6238"/>
    <lineage>
        <taxon>Eukaryota</taxon>
        <taxon>Metazoa</taxon>
        <taxon>Ecdysozoa</taxon>
        <taxon>Nematoda</taxon>
        <taxon>Chromadorea</taxon>
        <taxon>Rhabditida</taxon>
        <taxon>Rhabditina</taxon>
        <taxon>Rhabditomorpha</taxon>
        <taxon>Rhabditoidea</taxon>
        <taxon>Rhabditidae</taxon>
        <taxon>Peloderinae</taxon>
        <taxon>Caenorhabditis</taxon>
    </lineage>
</organism>
<dbReference type="FunFam" id="1.20.5.350:FF:000005">
    <property type="entry name" value="Troponin I 1"/>
    <property type="match status" value="1"/>
</dbReference>
<protein>
    <submittedName>
        <fullName evidence="6">Uncharacterized protein</fullName>
    </submittedName>
</protein>
<reference evidence="6 7" key="1">
    <citation type="submission" date="2022-04" db="EMBL/GenBank/DDBJ databases">
        <title>Chromosome-level reference genomes for two strains of Caenorhabditis briggsae: an improved platform for comparative genomics.</title>
        <authorList>
            <person name="Stevens L."/>
            <person name="Andersen E."/>
        </authorList>
    </citation>
    <scope>NUCLEOTIDE SEQUENCE [LARGE SCALE GENOMIC DNA]</scope>
    <source>
        <strain evidence="6">VX34</strain>
        <tissue evidence="6">Whole-organism</tissue>
    </source>
</reference>
<evidence type="ECO:0000256" key="2">
    <source>
        <dbReference type="ARBA" id="ARBA00023179"/>
    </source>
</evidence>
<evidence type="ECO:0000313" key="6">
    <source>
        <dbReference type="EMBL" id="UMM37646.1"/>
    </source>
</evidence>
<evidence type="ECO:0000256" key="1">
    <source>
        <dbReference type="ARBA" id="ARBA00009930"/>
    </source>
</evidence>
<dbReference type="AlphaFoldDB" id="A0AAE9F8J2"/>
<keyword evidence="3" id="KW-0009">Actin-binding</keyword>
<feature type="region of interest" description="Disordered" evidence="5">
    <location>
        <begin position="234"/>
        <end position="303"/>
    </location>
</feature>
<keyword evidence="2" id="KW-0514">Muscle protein</keyword>
<feature type="compositionally biased region" description="Low complexity" evidence="5">
    <location>
        <begin position="266"/>
        <end position="283"/>
    </location>
</feature>
<dbReference type="EMBL" id="CP092624">
    <property type="protein sequence ID" value="UMM37646.1"/>
    <property type="molecule type" value="Genomic_DNA"/>
</dbReference>
<dbReference type="InterPro" id="IPR038077">
    <property type="entry name" value="Troponin_sf"/>
</dbReference>
<feature type="region of interest" description="Disordered" evidence="5">
    <location>
        <begin position="1"/>
        <end position="22"/>
    </location>
</feature>
<evidence type="ECO:0000313" key="7">
    <source>
        <dbReference type="Proteomes" id="UP000829354"/>
    </source>
</evidence>
<proteinExistence type="inferred from homology"/>
<feature type="compositionally biased region" description="Acidic residues" evidence="5">
    <location>
        <begin position="284"/>
        <end position="303"/>
    </location>
</feature>
<dbReference type="Pfam" id="PF00992">
    <property type="entry name" value="Troponin"/>
    <property type="match status" value="1"/>
</dbReference>
<sequence>MTDPPGRAGPPKFGKKPGPAWPGPLQVWFPLIPGRFSTKKTMLIEDENIRYGGAQADDAGDDAARKAQERELKKAEVRKRMEEAAKKGSKKKGFLTPERKKKLRKLLMMKAAEDLKQQQMLKEQERQKTLQQRTIPLPDVDSINDQGQLLKIYEDMFARVCALEEEKFDINFSVSQTEAEINQLTIQVNDLRGKFVKPTLKKVSKYDNKFKSSGEGKEKSNFRANLKVVKKETDLDEIMAKKKGQTGDGKPEWSKKEKKEEEAAPAEDSAAAPPAEEAAPAEEAPAEEPEAAEEEEEEEEEEE</sequence>
<name>A0AAE9F8J2_CAEBR</name>
<dbReference type="PANTHER" id="PTHR13738:SF1">
    <property type="entry name" value="TROPONIN I"/>
    <property type="match status" value="1"/>
</dbReference>
<evidence type="ECO:0000256" key="4">
    <source>
        <dbReference type="ARBA" id="ARBA00058564"/>
    </source>
</evidence>
<dbReference type="GO" id="GO:0003779">
    <property type="term" value="F:actin binding"/>
    <property type="evidence" value="ECO:0007669"/>
    <property type="project" value="UniProtKB-KW"/>
</dbReference>